<organism evidence="4 5">
    <name type="scientific">Priapulus caudatus</name>
    <name type="common">Priapulid worm</name>
    <dbReference type="NCBI Taxonomy" id="37621"/>
    <lineage>
        <taxon>Eukaryota</taxon>
        <taxon>Metazoa</taxon>
        <taxon>Ecdysozoa</taxon>
        <taxon>Scalidophora</taxon>
        <taxon>Priapulida</taxon>
        <taxon>Priapulimorpha</taxon>
        <taxon>Priapulimorphida</taxon>
        <taxon>Priapulidae</taxon>
        <taxon>Priapulus</taxon>
    </lineage>
</organism>
<dbReference type="Pfam" id="PF19030">
    <property type="entry name" value="TSP1_ADAMTS"/>
    <property type="match status" value="3"/>
</dbReference>
<sequence length="405" mass="44212">MSSWETESNKTAELIEDKHCAGLDKPHETIDCKGPCYNIHWQYTDWSQCSVSCGGGERYRSAICVDGEGQTTADSYCNRKELPLTVERCNQGVCPVWVLGDWESCSVTCGAGHQRRAVWCQGGDGQRMYPASCANATSEQTTSRRCELTACPDWDTGAWGQCSVSCGSGTEMRAVRCRSATGDMVQEAACSAPTRPPAQRECSRDDCVTPPPPLPVASPLVQDLPPPLRDNDDDRPAIWGRTHDNRSQLPAAGGQQGAPRYPQDERVSSELDEPAIPDGGTHFTDQSGHETVYPHRPWVPHARIAMTTTTVAPPLDDDGGDDTGGSKFMWRTGAWTPVFRRLCGSGCRGVSPVLCEHERQEAQPSLRQPHSRPTPTAATAGARPDWRSRIGDQYVHPAFTIVPMS</sequence>
<evidence type="ECO:0000256" key="1">
    <source>
        <dbReference type="ARBA" id="ARBA00004613"/>
    </source>
</evidence>
<dbReference type="InterPro" id="IPR036383">
    <property type="entry name" value="TSP1_rpt_sf"/>
</dbReference>
<dbReference type="Gene3D" id="2.20.100.10">
    <property type="entry name" value="Thrombospondin type-1 (TSP1) repeat"/>
    <property type="match status" value="3"/>
</dbReference>
<evidence type="ECO:0000256" key="3">
    <source>
        <dbReference type="SAM" id="MobiDB-lite"/>
    </source>
</evidence>
<dbReference type="Proteomes" id="UP000695022">
    <property type="component" value="Unplaced"/>
</dbReference>
<evidence type="ECO:0000313" key="4">
    <source>
        <dbReference type="Proteomes" id="UP000695022"/>
    </source>
</evidence>
<feature type="region of interest" description="Disordered" evidence="3">
    <location>
        <begin position="191"/>
        <end position="294"/>
    </location>
</feature>
<proteinExistence type="predicted"/>
<dbReference type="SUPFAM" id="SSF82895">
    <property type="entry name" value="TSP-1 type 1 repeat"/>
    <property type="match status" value="3"/>
</dbReference>
<feature type="region of interest" description="Disordered" evidence="3">
    <location>
        <begin position="359"/>
        <end position="389"/>
    </location>
</feature>
<dbReference type="RefSeq" id="XP_014671991.1">
    <property type="nucleotide sequence ID" value="XM_014816505.1"/>
</dbReference>
<gene>
    <name evidence="5" type="primary">LOC106812596</name>
</gene>
<dbReference type="InterPro" id="IPR050439">
    <property type="entry name" value="ADAMTS_ADAMTS-like"/>
</dbReference>
<keyword evidence="4" id="KW-1185">Reference proteome</keyword>
<accession>A0ABM1EIH0</accession>
<dbReference type="PANTHER" id="PTHR13723:SF281">
    <property type="entry name" value="PAPILIN"/>
    <property type="match status" value="1"/>
</dbReference>
<feature type="compositionally biased region" description="Low complexity" evidence="3">
    <location>
        <begin position="373"/>
        <end position="383"/>
    </location>
</feature>
<dbReference type="PROSITE" id="PS50092">
    <property type="entry name" value="TSP1"/>
    <property type="match status" value="3"/>
</dbReference>
<evidence type="ECO:0000313" key="5">
    <source>
        <dbReference type="RefSeq" id="XP_014671991.1"/>
    </source>
</evidence>
<dbReference type="PANTHER" id="PTHR13723">
    <property type="entry name" value="ADAMTS A DISINTEGRIN AND METALLOPROTEASE WITH THROMBOSPONDIN MOTIFS PROTEASE"/>
    <property type="match status" value="1"/>
</dbReference>
<reference evidence="5" key="1">
    <citation type="submission" date="2025-08" db="UniProtKB">
        <authorList>
            <consortium name="RefSeq"/>
        </authorList>
    </citation>
    <scope>IDENTIFICATION</scope>
</reference>
<feature type="compositionally biased region" description="Basic and acidic residues" evidence="3">
    <location>
        <begin position="229"/>
        <end position="246"/>
    </location>
</feature>
<comment type="subcellular location">
    <subcellularLocation>
        <location evidence="1">Secreted</location>
    </subcellularLocation>
</comment>
<dbReference type="InterPro" id="IPR000884">
    <property type="entry name" value="TSP1_rpt"/>
</dbReference>
<keyword evidence="2" id="KW-0964">Secreted</keyword>
<name>A0ABM1EIH0_PRICU</name>
<dbReference type="SMART" id="SM00209">
    <property type="entry name" value="TSP1"/>
    <property type="match status" value="3"/>
</dbReference>
<dbReference type="GeneID" id="106812596"/>
<evidence type="ECO:0000256" key="2">
    <source>
        <dbReference type="ARBA" id="ARBA00022525"/>
    </source>
</evidence>
<protein>
    <submittedName>
        <fullName evidence="5">A disintegrin and metalloproteinase with thrombospondin motifs 20-like</fullName>
    </submittedName>
</protein>